<evidence type="ECO:0000256" key="11">
    <source>
        <dbReference type="ARBA" id="ARBA00022840"/>
    </source>
</evidence>
<comment type="catalytic activity">
    <reaction evidence="1">
        <text>ATP + protein L-histidine = ADP + protein N-phospho-L-histidine.</text>
        <dbReference type="EC" id="2.7.13.3"/>
    </reaction>
</comment>
<feature type="domain" description="PAC" evidence="25">
    <location>
        <begin position="79"/>
        <end position="131"/>
    </location>
</feature>
<proteinExistence type="inferred from homology"/>
<feature type="coiled-coil region" evidence="20">
    <location>
        <begin position="250"/>
        <end position="277"/>
    </location>
</feature>
<feature type="domain" description="Response regulatory" evidence="23">
    <location>
        <begin position="667"/>
        <end position="787"/>
    </location>
</feature>
<evidence type="ECO:0000259" key="22">
    <source>
        <dbReference type="PROSITE" id="PS50109"/>
    </source>
</evidence>
<keyword evidence="20" id="KW-0175">Coiled coil</keyword>
<evidence type="ECO:0000256" key="3">
    <source>
        <dbReference type="ARBA" id="ARBA00006402"/>
    </source>
</evidence>
<dbReference type="PROSITE" id="PS50112">
    <property type="entry name" value="PAS"/>
    <property type="match status" value="1"/>
</dbReference>
<feature type="domain" description="HPt" evidence="26">
    <location>
        <begin position="978"/>
        <end position="1071"/>
    </location>
</feature>
<dbReference type="Pfam" id="PF02518">
    <property type="entry name" value="HATPase_c"/>
    <property type="match status" value="1"/>
</dbReference>
<accession>A0A7X0RHI4</accession>
<evidence type="ECO:0000256" key="4">
    <source>
        <dbReference type="ARBA" id="ARBA00012438"/>
    </source>
</evidence>
<protein>
    <recommendedName>
        <fullName evidence="17">Circadian input-output histidine kinase CikA</fullName>
        <ecNumber evidence="4">2.7.13.3</ecNumber>
    </recommendedName>
    <alternativeName>
        <fullName evidence="16">Sensory/regulatory protein RpfC</fullName>
    </alternativeName>
</protein>
<evidence type="ECO:0000256" key="2">
    <source>
        <dbReference type="ARBA" id="ARBA00004651"/>
    </source>
</evidence>
<evidence type="ECO:0000256" key="10">
    <source>
        <dbReference type="ARBA" id="ARBA00022777"/>
    </source>
</evidence>
<feature type="modified residue" description="4-aspartylphosphate" evidence="19">
    <location>
        <position position="857"/>
    </location>
</feature>
<feature type="region of interest" description="Disordered" evidence="21">
    <location>
        <begin position="934"/>
        <end position="961"/>
    </location>
</feature>
<dbReference type="RefSeq" id="WP_185253484.1">
    <property type="nucleotide sequence ID" value="NZ_JACKXE010000001.1"/>
</dbReference>
<dbReference type="Pfam" id="PF00072">
    <property type="entry name" value="Response_reg"/>
    <property type="match status" value="2"/>
</dbReference>
<dbReference type="Gene3D" id="2.10.70.100">
    <property type="match status" value="1"/>
</dbReference>
<dbReference type="EC" id="2.7.13.3" evidence="4"/>
<keyword evidence="7" id="KW-0808">Transferase</keyword>
<dbReference type="InterPro" id="IPR000014">
    <property type="entry name" value="PAS"/>
</dbReference>
<comment type="subunit">
    <text evidence="15">At low DSF concentrations, interacts with RpfF.</text>
</comment>
<evidence type="ECO:0000256" key="7">
    <source>
        <dbReference type="ARBA" id="ARBA00022679"/>
    </source>
</evidence>
<dbReference type="GO" id="GO:0000155">
    <property type="term" value="F:phosphorelay sensor kinase activity"/>
    <property type="evidence" value="ECO:0007669"/>
    <property type="project" value="InterPro"/>
</dbReference>
<dbReference type="InterPro" id="IPR036097">
    <property type="entry name" value="HisK_dim/P_sf"/>
</dbReference>
<dbReference type="CDD" id="cd17546">
    <property type="entry name" value="REC_hyHK_CKI1_RcsC-like"/>
    <property type="match status" value="1"/>
</dbReference>
<dbReference type="InterPro" id="IPR001610">
    <property type="entry name" value="PAC"/>
</dbReference>
<evidence type="ECO:0000259" key="26">
    <source>
        <dbReference type="PROSITE" id="PS50894"/>
    </source>
</evidence>
<dbReference type="SMART" id="SM00387">
    <property type="entry name" value="HATPase_c"/>
    <property type="match status" value="1"/>
</dbReference>
<keyword evidence="9" id="KW-0547">Nucleotide-binding</keyword>
<dbReference type="NCBIfam" id="TIGR00229">
    <property type="entry name" value="sensory_box"/>
    <property type="match status" value="1"/>
</dbReference>
<dbReference type="Proteomes" id="UP000523955">
    <property type="component" value="Unassembled WGS sequence"/>
</dbReference>
<name>A0A7X0RHI4_9ACTN</name>
<dbReference type="PROSITE" id="PS50113">
    <property type="entry name" value="PAC"/>
    <property type="match status" value="2"/>
</dbReference>
<feature type="domain" description="PAC" evidence="25">
    <location>
        <begin position="207"/>
        <end position="259"/>
    </location>
</feature>
<evidence type="ECO:0000259" key="25">
    <source>
        <dbReference type="PROSITE" id="PS50113"/>
    </source>
</evidence>
<dbReference type="PRINTS" id="PR00344">
    <property type="entry name" value="BCTRLSENSOR"/>
</dbReference>
<gene>
    <name evidence="27" type="ORF">H5V45_13950</name>
</gene>
<dbReference type="SUPFAM" id="SSF55785">
    <property type="entry name" value="PYP-like sensor domain (PAS domain)"/>
    <property type="match status" value="2"/>
</dbReference>
<dbReference type="AlphaFoldDB" id="A0A7X0RHI4"/>
<dbReference type="FunFam" id="1.10.287.130:FF:000002">
    <property type="entry name" value="Two-component osmosensing histidine kinase"/>
    <property type="match status" value="1"/>
</dbReference>
<dbReference type="InterPro" id="IPR003661">
    <property type="entry name" value="HisK_dim/P_dom"/>
</dbReference>
<dbReference type="PROSITE" id="PS50110">
    <property type="entry name" value="RESPONSE_REGULATORY"/>
    <property type="match status" value="2"/>
</dbReference>
<dbReference type="Pfam" id="PF01627">
    <property type="entry name" value="Hpt"/>
    <property type="match status" value="1"/>
</dbReference>
<evidence type="ECO:0000256" key="20">
    <source>
        <dbReference type="SAM" id="Coils"/>
    </source>
</evidence>
<keyword evidence="12" id="KW-1133">Transmembrane helix</keyword>
<evidence type="ECO:0000256" key="9">
    <source>
        <dbReference type="ARBA" id="ARBA00022741"/>
    </source>
</evidence>
<dbReference type="Gene3D" id="3.30.450.20">
    <property type="entry name" value="PAS domain"/>
    <property type="match status" value="2"/>
</dbReference>
<evidence type="ECO:0000313" key="27">
    <source>
        <dbReference type="EMBL" id="MBB6628426.1"/>
    </source>
</evidence>
<evidence type="ECO:0000256" key="13">
    <source>
        <dbReference type="ARBA" id="ARBA00023012"/>
    </source>
</evidence>
<evidence type="ECO:0000256" key="19">
    <source>
        <dbReference type="PROSITE-ProRule" id="PRU00169"/>
    </source>
</evidence>
<dbReference type="SMART" id="SM00091">
    <property type="entry name" value="PAS"/>
    <property type="match status" value="2"/>
</dbReference>
<organism evidence="27 28">
    <name type="scientific">Nocardioides luti</name>
    <dbReference type="NCBI Taxonomy" id="2761101"/>
    <lineage>
        <taxon>Bacteria</taxon>
        <taxon>Bacillati</taxon>
        <taxon>Actinomycetota</taxon>
        <taxon>Actinomycetes</taxon>
        <taxon>Propionibacteriales</taxon>
        <taxon>Nocardioidaceae</taxon>
        <taxon>Nocardioides</taxon>
    </lineage>
</organism>
<dbReference type="SMART" id="SM00388">
    <property type="entry name" value="HisKA"/>
    <property type="match status" value="1"/>
</dbReference>
<dbReference type="Pfam" id="PF13426">
    <property type="entry name" value="PAS_9"/>
    <property type="match status" value="1"/>
</dbReference>
<keyword evidence="5" id="KW-1003">Cell membrane</keyword>
<evidence type="ECO:0000256" key="1">
    <source>
        <dbReference type="ARBA" id="ARBA00000085"/>
    </source>
</evidence>
<dbReference type="Pfam" id="PF08447">
    <property type="entry name" value="PAS_3"/>
    <property type="match status" value="1"/>
</dbReference>
<comment type="similarity">
    <text evidence="3">In the N-terminal section; belongs to the phytochrome family.</text>
</comment>
<sequence length="1076" mass="115634">MSDRAHMINRIVDTTIDGIWVLDEHGRTVFANPGMARLLGRRADDGLEGLSVADFLDDEGKRQLPAHLANMNAGLPGAENLETLLVRSDGTVIWTLASWAPLHGDDGVRVGWLHRFTEDTERKQLMERLQDREHQLATAQRIAQIGSWEWDVPTDTVTWSDQLYRIYNLRPQEFAATYEGFLAFVHPDDRPRVRAHVESTFAGVDEFSFDARIIRTDGEQRWVRGLGLVERGPDGMPRKMGGTTQDITDLKTADELAAEATRRMELLQNMAMAANKASSLAEAVEVAASGLPAYTQWSAVCVYPMTPQGPSLPTVLPTAYAWTTPPDPRLAERARISRRLEVGPPTTHQDTHSLVAIPVQLGGVVVAVIEVLADEVPPDENSRFLIEQIAGQLSLVAERERSAAQLAEARDQAMEASRLKSEFLATMSHEIRTPMNGVIGLNDLMMRTELDDHQRRLAEGLQSAGLTLLGIINDILDLSKIESGKLELESTDFDVRAVFEQTAAVLSGPAHDKALELVVACQPDVPVFLKGDPVRFGQIVANLGSNAVKFTDSGEVVVQASVAEQSGDRVVLRVDVTDTGVGIAPGARERLFEAFTQADPSTTRRHGGTGLGLAISRQLVEALGGEISVTSELGSGSTFTFTASFARATTAPAARLSGPPHLLHDRRVLVVDDNETNRFILQEQLAAWQMKPVAVASADEALATLRTAARHGQPFEIALLDLIMPGTDGLELARRVSADPALGQLTMLLLSSDQGVGSQSARSAGIRAALSKPVRHSELYDTLIGVVAAALEQRPVPAPAQPELGVTVLVVEDNYVNQLVATGLLESLGCAVEVANDGAEAVEMLARPHRYAAVLMDCRMPRLDGFDATRAVRAHEPPGQRVPIIAMTASALEGERERCLAVGMDDFLTKPVDAKELERVIGSWIRSAAGRASSGLTGEAPAAAPTPAADGPVVPDVPSSSILDPDRMKMLDELKKDGVSFFERTAASFMARVGDQVVAIRDAADAGDAHGLMTSAHQLKGSALNLGLPLVGATAARLEAHGDAGRTDDTDDLLAELVGEVERAVAALQTATARAR</sequence>
<keyword evidence="11" id="KW-0067">ATP-binding</keyword>
<dbReference type="SUPFAM" id="SSF52172">
    <property type="entry name" value="CheY-like"/>
    <property type="match status" value="2"/>
</dbReference>
<dbReference type="InterPro" id="IPR011006">
    <property type="entry name" value="CheY-like_superfamily"/>
</dbReference>
<dbReference type="InterPro" id="IPR003594">
    <property type="entry name" value="HATPase_dom"/>
</dbReference>
<dbReference type="InterPro" id="IPR035965">
    <property type="entry name" value="PAS-like_dom_sf"/>
</dbReference>
<dbReference type="CDD" id="cd16922">
    <property type="entry name" value="HATPase_EvgS-ArcB-TorS-like"/>
    <property type="match status" value="1"/>
</dbReference>
<feature type="domain" description="Response regulatory" evidence="23">
    <location>
        <begin position="807"/>
        <end position="925"/>
    </location>
</feature>
<dbReference type="PANTHER" id="PTHR45339:SF1">
    <property type="entry name" value="HYBRID SIGNAL TRANSDUCTION HISTIDINE KINASE J"/>
    <property type="match status" value="1"/>
</dbReference>
<feature type="domain" description="PAS" evidence="24">
    <location>
        <begin position="4"/>
        <end position="59"/>
    </location>
</feature>
<dbReference type="Gene3D" id="3.30.565.10">
    <property type="entry name" value="Histidine kinase-like ATPase, C-terminal domain"/>
    <property type="match status" value="1"/>
</dbReference>
<evidence type="ECO:0000256" key="8">
    <source>
        <dbReference type="ARBA" id="ARBA00022692"/>
    </source>
</evidence>
<dbReference type="InterPro" id="IPR000700">
    <property type="entry name" value="PAS-assoc_C"/>
</dbReference>
<evidence type="ECO:0000256" key="15">
    <source>
        <dbReference type="ARBA" id="ARBA00064003"/>
    </source>
</evidence>
<evidence type="ECO:0000256" key="17">
    <source>
        <dbReference type="ARBA" id="ARBA00074306"/>
    </source>
</evidence>
<dbReference type="PROSITE" id="PS50894">
    <property type="entry name" value="HPT"/>
    <property type="match status" value="1"/>
</dbReference>
<keyword evidence="13" id="KW-0902">Two-component regulatory system</keyword>
<dbReference type="Pfam" id="PF00512">
    <property type="entry name" value="HisKA"/>
    <property type="match status" value="1"/>
</dbReference>
<dbReference type="EMBL" id="JACKXE010000001">
    <property type="protein sequence ID" value="MBB6628426.1"/>
    <property type="molecule type" value="Genomic_DNA"/>
</dbReference>
<reference evidence="27 28" key="1">
    <citation type="submission" date="2020-08" db="EMBL/GenBank/DDBJ databases">
        <authorList>
            <person name="Seo M.-J."/>
        </authorList>
    </citation>
    <scope>NUCLEOTIDE SEQUENCE [LARGE SCALE GENOMIC DNA]</scope>
    <source>
        <strain evidence="27 28">KIGAM211</strain>
    </source>
</reference>
<comment type="caution">
    <text evidence="27">The sequence shown here is derived from an EMBL/GenBank/DDBJ whole genome shotgun (WGS) entry which is preliminary data.</text>
</comment>
<feature type="compositionally biased region" description="Low complexity" evidence="21">
    <location>
        <begin position="940"/>
        <end position="958"/>
    </location>
</feature>
<dbReference type="InterPro" id="IPR013655">
    <property type="entry name" value="PAS_fold_3"/>
</dbReference>
<comment type="subcellular location">
    <subcellularLocation>
        <location evidence="2">Cell membrane</location>
        <topology evidence="2">Multi-pass membrane protein</topology>
    </subcellularLocation>
</comment>
<dbReference type="InterPro" id="IPR005467">
    <property type="entry name" value="His_kinase_dom"/>
</dbReference>
<dbReference type="SMART" id="SM00073">
    <property type="entry name" value="HPT"/>
    <property type="match status" value="1"/>
</dbReference>
<dbReference type="CDD" id="cd00088">
    <property type="entry name" value="HPT"/>
    <property type="match status" value="1"/>
</dbReference>
<dbReference type="Gene3D" id="1.20.120.160">
    <property type="entry name" value="HPT domain"/>
    <property type="match status" value="1"/>
</dbReference>
<dbReference type="InterPro" id="IPR036890">
    <property type="entry name" value="HATPase_C_sf"/>
</dbReference>
<keyword evidence="10" id="KW-0418">Kinase</keyword>
<feature type="domain" description="Histidine kinase" evidence="22">
    <location>
        <begin position="426"/>
        <end position="647"/>
    </location>
</feature>
<keyword evidence="8" id="KW-0812">Transmembrane</keyword>
<evidence type="ECO:0000256" key="5">
    <source>
        <dbReference type="ARBA" id="ARBA00022475"/>
    </source>
</evidence>
<dbReference type="InterPro" id="IPR036641">
    <property type="entry name" value="HPT_dom_sf"/>
</dbReference>
<evidence type="ECO:0000259" key="24">
    <source>
        <dbReference type="PROSITE" id="PS50112"/>
    </source>
</evidence>
<dbReference type="GO" id="GO:0005886">
    <property type="term" value="C:plasma membrane"/>
    <property type="evidence" value="ECO:0007669"/>
    <property type="project" value="UniProtKB-SubCell"/>
</dbReference>
<dbReference type="Gene3D" id="1.10.287.130">
    <property type="match status" value="1"/>
</dbReference>
<evidence type="ECO:0000256" key="16">
    <source>
        <dbReference type="ARBA" id="ARBA00068150"/>
    </source>
</evidence>
<evidence type="ECO:0000256" key="6">
    <source>
        <dbReference type="ARBA" id="ARBA00022553"/>
    </source>
</evidence>
<feature type="modified residue" description="4-aspartylphosphate" evidence="19">
    <location>
        <position position="721"/>
    </location>
</feature>
<dbReference type="InterPro" id="IPR001789">
    <property type="entry name" value="Sig_transdc_resp-reg_receiver"/>
</dbReference>
<dbReference type="SUPFAM" id="SSF47226">
    <property type="entry name" value="Histidine-containing phosphotransfer domain, HPT domain"/>
    <property type="match status" value="1"/>
</dbReference>
<dbReference type="GO" id="GO:0005524">
    <property type="term" value="F:ATP binding"/>
    <property type="evidence" value="ECO:0007669"/>
    <property type="project" value="UniProtKB-KW"/>
</dbReference>
<dbReference type="SUPFAM" id="SSF55781">
    <property type="entry name" value="GAF domain-like"/>
    <property type="match status" value="1"/>
</dbReference>
<dbReference type="InterPro" id="IPR008207">
    <property type="entry name" value="Sig_transdc_His_kin_Hpt_dom"/>
</dbReference>
<evidence type="ECO:0000256" key="14">
    <source>
        <dbReference type="ARBA" id="ARBA00023136"/>
    </source>
</evidence>
<dbReference type="SUPFAM" id="SSF47384">
    <property type="entry name" value="Homodimeric domain of signal transducing histidine kinase"/>
    <property type="match status" value="1"/>
</dbReference>
<feature type="modified residue" description="Phosphohistidine" evidence="18">
    <location>
        <position position="1017"/>
    </location>
</feature>
<dbReference type="CDD" id="cd00130">
    <property type="entry name" value="PAS"/>
    <property type="match status" value="2"/>
</dbReference>
<evidence type="ECO:0000313" key="28">
    <source>
        <dbReference type="Proteomes" id="UP000523955"/>
    </source>
</evidence>
<evidence type="ECO:0000256" key="21">
    <source>
        <dbReference type="SAM" id="MobiDB-lite"/>
    </source>
</evidence>
<dbReference type="SMART" id="SM00448">
    <property type="entry name" value="REC"/>
    <property type="match status" value="2"/>
</dbReference>
<dbReference type="SMART" id="SM00086">
    <property type="entry name" value="PAC"/>
    <property type="match status" value="2"/>
</dbReference>
<evidence type="ECO:0000256" key="18">
    <source>
        <dbReference type="PROSITE-ProRule" id="PRU00110"/>
    </source>
</evidence>
<dbReference type="PROSITE" id="PS50109">
    <property type="entry name" value="HIS_KIN"/>
    <property type="match status" value="1"/>
</dbReference>
<dbReference type="InterPro" id="IPR004358">
    <property type="entry name" value="Sig_transdc_His_kin-like_C"/>
</dbReference>
<dbReference type="FunFam" id="3.30.565.10:FF:000010">
    <property type="entry name" value="Sensor histidine kinase RcsC"/>
    <property type="match status" value="1"/>
</dbReference>
<keyword evidence="28" id="KW-1185">Reference proteome</keyword>
<keyword evidence="6 19" id="KW-0597">Phosphoprotein</keyword>
<evidence type="ECO:0000256" key="12">
    <source>
        <dbReference type="ARBA" id="ARBA00022989"/>
    </source>
</evidence>
<dbReference type="CDD" id="cd00082">
    <property type="entry name" value="HisKA"/>
    <property type="match status" value="1"/>
</dbReference>
<dbReference type="PANTHER" id="PTHR45339">
    <property type="entry name" value="HYBRID SIGNAL TRANSDUCTION HISTIDINE KINASE J"/>
    <property type="match status" value="1"/>
</dbReference>
<dbReference type="SUPFAM" id="SSF55874">
    <property type="entry name" value="ATPase domain of HSP90 chaperone/DNA topoisomerase II/histidine kinase"/>
    <property type="match status" value="1"/>
</dbReference>
<dbReference type="Gene3D" id="3.40.50.2300">
    <property type="match status" value="2"/>
</dbReference>
<evidence type="ECO:0000259" key="23">
    <source>
        <dbReference type="PROSITE" id="PS50110"/>
    </source>
</evidence>
<keyword evidence="14" id="KW-0472">Membrane</keyword>